<evidence type="ECO:0000313" key="3">
    <source>
        <dbReference type="EMBL" id="KZP08696.1"/>
    </source>
</evidence>
<dbReference type="InterPro" id="IPR014752">
    <property type="entry name" value="Arrestin-like_C"/>
</dbReference>
<feature type="compositionally biased region" description="Low complexity" evidence="1">
    <location>
        <begin position="424"/>
        <end position="441"/>
    </location>
</feature>
<feature type="compositionally biased region" description="Basic and acidic residues" evidence="1">
    <location>
        <begin position="25"/>
        <end position="34"/>
    </location>
</feature>
<keyword evidence="4" id="KW-1185">Reference proteome</keyword>
<protein>
    <recommendedName>
        <fullName evidence="5">Arrestin-like N-terminal domain-containing protein</fullName>
    </recommendedName>
</protein>
<dbReference type="Gene3D" id="2.60.40.640">
    <property type="match status" value="1"/>
</dbReference>
<dbReference type="AlphaFoldDB" id="A0A165XME0"/>
<gene>
    <name evidence="3" type="ORF">FIBSPDRAFT_802803</name>
    <name evidence="2" type="ORF">FIBSPDRAFT_840080</name>
</gene>
<name>A0A165XME0_9AGAM</name>
<evidence type="ECO:0000313" key="2">
    <source>
        <dbReference type="EMBL" id="KZP08691.1"/>
    </source>
</evidence>
<evidence type="ECO:0000256" key="1">
    <source>
        <dbReference type="SAM" id="MobiDB-lite"/>
    </source>
</evidence>
<dbReference type="OrthoDB" id="3252135at2759"/>
<dbReference type="EMBL" id="KV417716">
    <property type="protein sequence ID" value="KZP08696.1"/>
    <property type="molecule type" value="Genomic_DNA"/>
</dbReference>
<evidence type="ECO:0000313" key="4">
    <source>
        <dbReference type="Proteomes" id="UP000076532"/>
    </source>
</evidence>
<evidence type="ECO:0008006" key="5">
    <source>
        <dbReference type="Google" id="ProtNLM"/>
    </source>
</evidence>
<dbReference type="Proteomes" id="UP000076532">
    <property type="component" value="Unassembled WGS sequence"/>
</dbReference>
<sequence>MPTLPRYASSLSVDSVPLYSPEPSAGERRLDHTAQRGTAQRPTHSGVRTRGNARMSIILTDQDDGAALPTYGRNDAVKGMLHLKDTKDVTRVSVKLDGVIDVTVAEGSSSYTPMVTQNIPVWQAADGSSSSSNPVPTQQCPEMIQFECTIPPTFRIGERTRPLPPSFDFAATGVPGLFAKCKYVLTVEIVKRGFWKRNTTFYVPFIYHPHTRPHRPMLPSNLTFMSTFKESPEEWHQVVAEMQTRPQTGFEPIQGHLFIPAVQVYAISDAIPFHVQLRAPLESLHALTTGPLTESSSTKPPRHDSSATIRDKDHTFIRVFLLRQIIVCVHGQRAWRTCTIGEGALRPLPNNDAQTMDWEGEVQCDEGSVNAGGFNTGNLVVKDFIVLALYPPYPTLSPLFEMQHAHPIRIVTDPWTDIPMPGVPEASSSSSRGGRSSPSES</sequence>
<proteinExistence type="predicted"/>
<reference evidence="3 4" key="1">
    <citation type="journal article" date="2016" name="Mol. Biol. Evol.">
        <title>Comparative Genomics of Early-Diverging Mushroom-Forming Fungi Provides Insights into the Origins of Lignocellulose Decay Capabilities.</title>
        <authorList>
            <person name="Nagy L.G."/>
            <person name="Riley R."/>
            <person name="Tritt A."/>
            <person name="Adam C."/>
            <person name="Daum C."/>
            <person name="Floudas D."/>
            <person name="Sun H."/>
            <person name="Yadav J.S."/>
            <person name="Pangilinan J."/>
            <person name="Larsson K.H."/>
            <person name="Matsuura K."/>
            <person name="Barry K."/>
            <person name="Labutti K."/>
            <person name="Kuo R."/>
            <person name="Ohm R.A."/>
            <person name="Bhattacharya S.S."/>
            <person name="Shirouzu T."/>
            <person name="Yoshinaga Y."/>
            <person name="Martin F.M."/>
            <person name="Grigoriev I.V."/>
            <person name="Hibbett D.S."/>
        </authorList>
    </citation>
    <scope>NUCLEOTIDE SEQUENCE [LARGE SCALE GENOMIC DNA]</scope>
    <source>
        <strain evidence="3 4">CBS 109695</strain>
    </source>
</reference>
<feature type="region of interest" description="Disordered" evidence="1">
    <location>
        <begin position="1"/>
        <end position="49"/>
    </location>
</feature>
<accession>A0A165XME0</accession>
<dbReference type="EMBL" id="KV417716">
    <property type="protein sequence ID" value="KZP08691.1"/>
    <property type="molecule type" value="Genomic_DNA"/>
</dbReference>
<organism evidence="3 4">
    <name type="scientific">Athelia psychrophila</name>
    <dbReference type="NCBI Taxonomy" id="1759441"/>
    <lineage>
        <taxon>Eukaryota</taxon>
        <taxon>Fungi</taxon>
        <taxon>Dikarya</taxon>
        <taxon>Basidiomycota</taxon>
        <taxon>Agaricomycotina</taxon>
        <taxon>Agaricomycetes</taxon>
        <taxon>Agaricomycetidae</taxon>
        <taxon>Atheliales</taxon>
        <taxon>Atheliaceae</taxon>
        <taxon>Athelia</taxon>
    </lineage>
</organism>
<feature type="region of interest" description="Disordered" evidence="1">
    <location>
        <begin position="419"/>
        <end position="441"/>
    </location>
</feature>